<evidence type="ECO:0000256" key="7">
    <source>
        <dbReference type="ARBA" id="ARBA00022729"/>
    </source>
</evidence>
<keyword evidence="6" id="KW-0645">Protease</keyword>
<evidence type="ECO:0000256" key="6">
    <source>
        <dbReference type="ARBA" id="ARBA00022670"/>
    </source>
</evidence>
<organism evidence="15 16">
    <name type="scientific">Aureimonas pseudogalii</name>
    <dbReference type="NCBI Taxonomy" id="1744844"/>
    <lineage>
        <taxon>Bacteria</taxon>
        <taxon>Pseudomonadati</taxon>
        <taxon>Pseudomonadota</taxon>
        <taxon>Alphaproteobacteria</taxon>
        <taxon>Hyphomicrobiales</taxon>
        <taxon>Aurantimonadaceae</taxon>
        <taxon>Aureimonas</taxon>
    </lineage>
</organism>
<dbReference type="InterPro" id="IPR015956">
    <property type="entry name" value="Peniciliin-bd_prot_C_sf"/>
</dbReference>
<evidence type="ECO:0000256" key="11">
    <source>
        <dbReference type="ARBA" id="ARBA00023316"/>
    </source>
</evidence>
<dbReference type="AlphaFoldDB" id="A0A7W6H8H9"/>
<dbReference type="InterPro" id="IPR012338">
    <property type="entry name" value="Beta-lactam/transpept-like"/>
</dbReference>
<dbReference type="SMART" id="SM00936">
    <property type="entry name" value="PBP5_C"/>
    <property type="match status" value="1"/>
</dbReference>
<dbReference type="GO" id="GO:0008360">
    <property type="term" value="P:regulation of cell shape"/>
    <property type="evidence" value="ECO:0007669"/>
    <property type="project" value="UniProtKB-KW"/>
</dbReference>
<evidence type="ECO:0000313" key="15">
    <source>
        <dbReference type="EMBL" id="MBB4000579.1"/>
    </source>
</evidence>
<evidence type="ECO:0000259" key="14">
    <source>
        <dbReference type="SMART" id="SM00936"/>
    </source>
</evidence>
<evidence type="ECO:0000256" key="1">
    <source>
        <dbReference type="ARBA" id="ARBA00003217"/>
    </source>
</evidence>
<keyword evidence="9" id="KW-0133">Cell shape</keyword>
<dbReference type="InterPro" id="IPR037167">
    <property type="entry name" value="Peptidase_S11_C_sf"/>
</dbReference>
<dbReference type="GO" id="GO:0006508">
    <property type="term" value="P:proteolysis"/>
    <property type="evidence" value="ECO:0007669"/>
    <property type="project" value="UniProtKB-KW"/>
</dbReference>
<dbReference type="EMBL" id="JACIEK010000023">
    <property type="protein sequence ID" value="MBB4000579.1"/>
    <property type="molecule type" value="Genomic_DNA"/>
</dbReference>
<dbReference type="InterPro" id="IPR018044">
    <property type="entry name" value="Peptidase_S11"/>
</dbReference>
<comment type="caution">
    <text evidence="15">The sequence shown here is derived from an EMBL/GenBank/DDBJ whole genome shotgun (WGS) entry which is preliminary data.</text>
</comment>
<dbReference type="GO" id="GO:0009002">
    <property type="term" value="F:serine-type D-Ala-D-Ala carboxypeptidase activity"/>
    <property type="evidence" value="ECO:0007669"/>
    <property type="project" value="UniProtKB-EC"/>
</dbReference>
<gene>
    <name evidence="15" type="ORF">GGR04_004457</name>
</gene>
<dbReference type="GO" id="GO:0071555">
    <property type="term" value="P:cell wall organization"/>
    <property type="evidence" value="ECO:0007669"/>
    <property type="project" value="UniProtKB-KW"/>
</dbReference>
<dbReference type="Proteomes" id="UP000542776">
    <property type="component" value="Unassembled WGS sequence"/>
</dbReference>
<accession>A0A7W6H8H9</accession>
<proteinExistence type="inferred from homology"/>
<reference evidence="15 16" key="1">
    <citation type="submission" date="2020-08" db="EMBL/GenBank/DDBJ databases">
        <title>Genomic Encyclopedia of Type Strains, Phase IV (KMG-IV): sequencing the most valuable type-strain genomes for metagenomic binning, comparative biology and taxonomic classification.</title>
        <authorList>
            <person name="Goeker M."/>
        </authorList>
    </citation>
    <scope>NUCLEOTIDE SEQUENCE [LARGE SCALE GENOMIC DNA]</scope>
    <source>
        <strain evidence="15 16">DSM 102238</strain>
    </source>
</reference>
<keyword evidence="10" id="KW-0573">Peptidoglycan synthesis</keyword>
<evidence type="ECO:0000256" key="2">
    <source>
        <dbReference type="ARBA" id="ARBA00004752"/>
    </source>
</evidence>
<keyword evidence="5 15" id="KW-0121">Carboxypeptidase</keyword>
<evidence type="ECO:0000256" key="9">
    <source>
        <dbReference type="ARBA" id="ARBA00022960"/>
    </source>
</evidence>
<dbReference type="UniPathway" id="UPA00219"/>
<dbReference type="Gene3D" id="3.40.710.10">
    <property type="entry name" value="DD-peptidase/beta-lactamase superfamily"/>
    <property type="match status" value="1"/>
</dbReference>
<dbReference type="InterPro" id="IPR001967">
    <property type="entry name" value="Peptidase_S11_N"/>
</dbReference>
<comment type="pathway">
    <text evidence="2">Cell wall biogenesis; peptidoglycan biosynthesis.</text>
</comment>
<dbReference type="GO" id="GO:0009252">
    <property type="term" value="P:peptidoglycan biosynthetic process"/>
    <property type="evidence" value="ECO:0007669"/>
    <property type="project" value="UniProtKB-UniPathway"/>
</dbReference>
<keyword evidence="16" id="KW-1185">Reference proteome</keyword>
<evidence type="ECO:0000256" key="8">
    <source>
        <dbReference type="ARBA" id="ARBA00022801"/>
    </source>
</evidence>
<comment type="function">
    <text evidence="1">Removes C-terminal D-alanyl residues from sugar-peptide cell wall precursors.</text>
</comment>
<name>A0A7W6H8H9_9HYPH</name>
<evidence type="ECO:0000256" key="3">
    <source>
        <dbReference type="ARBA" id="ARBA00007164"/>
    </source>
</evidence>
<comment type="similarity">
    <text evidence="3 13">Belongs to the peptidase S11 family.</text>
</comment>
<dbReference type="SUPFAM" id="SSF69189">
    <property type="entry name" value="Penicillin-binding protein associated domain"/>
    <property type="match status" value="1"/>
</dbReference>
<dbReference type="Gene3D" id="2.60.410.10">
    <property type="entry name" value="D-Ala-D-Ala carboxypeptidase, C-terminal domain"/>
    <property type="match status" value="1"/>
</dbReference>
<feature type="domain" description="Peptidase S11 D-Ala-D-Ala carboxypeptidase A C-terminal" evidence="14">
    <location>
        <begin position="240"/>
        <end position="329"/>
    </location>
</feature>
<sequence>MIDADTGSVLYEKEADTPFPPASLAKLMTIEVVLDALATGEITSETPYPVTNHAWRTGGAPSRTSTMFAAVRSSVPVDALVRGVVIQAANDGAIVLAEGLAGSEEAFAARMNERAKALGLTNSHFVNPTGLPAEGANVSVRDMATLARHFATTYSDAYRLYREPQFEWNKILQRNRNPLLGRDIGATGMALGFTEGLGYSIVGVTERDGRRTVLAAAGFETDTARTTEAVRLLAWAETSFERRTLFTADTPIGTAQVFGGIASTLPVVLGGDLVATVPVDPSVLGAALVYDGPLRAPVAKGDRIGRLDILIDGKPSISRPLLAGKAVAEGTFSSRALDAAHELAFGWIRNL</sequence>
<dbReference type="Pfam" id="PF00768">
    <property type="entry name" value="Peptidase_S11"/>
    <property type="match status" value="1"/>
</dbReference>
<protein>
    <recommendedName>
        <fullName evidence="4">serine-type D-Ala-D-Ala carboxypeptidase</fullName>
        <ecNumber evidence="4">3.4.16.4</ecNumber>
    </recommendedName>
</protein>
<dbReference type="PANTHER" id="PTHR21581">
    <property type="entry name" value="D-ALANYL-D-ALANINE CARBOXYPEPTIDASE"/>
    <property type="match status" value="1"/>
</dbReference>
<dbReference type="SUPFAM" id="SSF56601">
    <property type="entry name" value="beta-lactamase/transpeptidase-like"/>
    <property type="match status" value="1"/>
</dbReference>
<dbReference type="InterPro" id="IPR012907">
    <property type="entry name" value="Peptidase_S11_C"/>
</dbReference>
<evidence type="ECO:0000256" key="4">
    <source>
        <dbReference type="ARBA" id="ARBA00012448"/>
    </source>
</evidence>
<dbReference type="PANTHER" id="PTHR21581:SF6">
    <property type="entry name" value="TRAFFICKING PROTEIN PARTICLE COMPLEX SUBUNIT 12"/>
    <property type="match status" value="1"/>
</dbReference>
<dbReference type="Pfam" id="PF07943">
    <property type="entry name" value="PBP5_C"/>
    <property type="match status" value="1"/>
</dbReference>
<evidence type="ECO:0000256" key="10">
    <source>
        <dbReference type="ARBA" id="ARBA00022984"/>
    </source>
</evidence>
<keyword evidence="7" id="KW-0732">Signal</keyword>
<comment type="catalytic activity">
    <reaction evidence="12">
        <text>Preferential cleavage: (Ac)2-L-Lys-D-Ala-|-D-Ala. Also transpeptidation of peptidyl-alanyl moieties that are N-acyl substituents of D-alanine.</text>
        <dbReference type="EC" id="3.4.16.4"/>
    </reaction>
</comment>
<evidence type="ECO:0000256" key="5">
    <source>
        <dbReference type="ARBA" id="ARBA00022645"/>
    </source>
</evidence>
<evidence type="ECO:0000256" key="13">
    <source>
        <dbReference type="RuleBase" id="RU004016"/>
    </source>
</evidence>
<dbReference type="EC" id="3.4.16.4" evidence="4"/>
<evidence type="ECO:0000256" key="12">
    <source>
        <dbReference type="ARBA" id="ARBA00034000"/>
    </source>
</evidence>
<dbReference type="PRINTS" id="PR00725">
    <property type="entry name" value="DADACBPTASE1"/>
</dbReference>
<keyword evidence="8 15" id="KW-0378">Hydrolase</keyword>
<evidence type="ECO:0000313" key="16">
    <source>
        <dbReference type="Proteomes" id="UP000542776"/>
    </source>
</evidence>
<keyword evidence="11" id="KW-0961">Cell wall biogenesis/degradation</keyword>